<reference evidence="1 2" key="1">
    <citation type="submission" date="2020-03" db="EMBL/GenBank/DDBJ databases">
        <title>Genome sequence of strain Massilia sp. TW-1.</title>
        <authorList>
            <person name="Chaudhary D.K."/>
        </authorList>
    </citation>
    <scope>NUCLEOTIDE SEQUENCE [LARGE SCALE GENOMIC DNA]</scope>
    <source>
        <strain evidence="1 2">TW-1</strain>
    </source>
</reference>
<dbReference type="InterPro" id="IPR053716">
    <property type="entry name" value="Flag_assembly_chemotaxis_eff"/>
</dbReference>
<evidence type="ECO:0000313" key="1">
    <source>
        <dbReference type="EMBL" id="NIA55044.1"/>
    </source>
</evidence>
<dbReference type="Gene3D" id="1.10.287.1700">
    <property type="match status" value="1"/>
</dbReference>
<proteinExistence type="predicted"/>
<accession>A0ABX0PEW2</accession>
<sequence>MSRNARFRYPLEPILLTRQWELDALLVELGEHNAAVAAQAARVGGLQAELAAAGAEFNALAGSGATLSVQRFLIVSRYVGDVTLRLRGEQAELERLEALRDAQAERVVASRRGVDAVEKHRDEMKDKFVQQRLSGDFKVADDQWSTLQAGMTSHAS</sequence>
<evidence type="ECO:0000313" key="2">
    <source>
        <dbReference type="Proteomes" id="UP000716322"/>
    </source>
</evidence>
<protein>
    <recommendedName>
        <fullName evidence="3">Flagellar FliJ protein</fullName>
    </recommendedName>
</protein>
<name>A0ABX0PEW2_9BURK</name>
<evidence type="ECO:0008006" key="3">
    <source>
        <dbReference type="Google" id="ProtNLM"/>
    </source>
</evidence>
<comment type="caution">
    <text evidence="1">The sequence shown here is derived from an EMBL/GenBank/DDBJ whole genome shotgun (WGS) entry which is preliminary data.</text>
</comment>
<organism evidence="1 2">
    <name type="scientific">Telluria antibiotica</name>
    <dbReference type="NCBI Taxonomy" id="2717319"/>
    <lineage>
        <taxon>Bacteria</taxon>
        <taxon>Pseudomonadati</taxon>
        <taxon>Pseudomonadota</taxon>
        <taxon>Betaproteobacteria</taxon>
        <taxon>Burkholderiales</taxon>
        <taxon>Oxalobacteraceae</taxon>
        <taxon>Telluria group</taxon>
        <taxon>Telluria</taxon>
    </lineage>
</organism>
<dbReference type="Proteomes" id="UP000716322">
    <property type="component" value="Unassembled WGS sequence"/>
</dbReference>
<gene>
    <name evidence="1" type="ORF">HAV22_15515</name>
</gene>
<dbReference type="EMBL" id="JAAQOM010000009">
    <property type="protein sequence ID" value="NIA55044.1"/>
    <property type="molecule type" value="Genomic_DNA"/>
</dbReference>
<keyword evidence="2" id="KW-1185">Reference proteome</keyword>
<dbReference type="RefSeq" id="WP_166860075.1">
    <property type="nucleotide sequence ID" value="NZ_JAAQOM010000009.1"/>
</dbReference>